<reference evidence="2 3" key="2">
    <citation type="submission" date="2007-11" db="EMBL/GenBank/DDBJ databases">
        <authorList>
            <person name="Fulton L."/>
            <person name="Clifton S."/>
            <person name="Fulton B."/>
            <person name="Xu J."/>
            <person name="Minx P."/>
            <person name="Pepin K.H."/>
            <person name="Johnson M."/>
            <person name="Thiruvilangam P."/>
            <person name="Bhonagiri V."/>
            <person name="Nash W.E."/>
            <person name="Mardis E.R."/>
            <person name="Wilson R.K."/>
        </authorList>
    </citation>
    <scope>NUCLEOTIDE SEQUENCE [LARGE SCALE GENOMIC DNA]</scope>
    <source>
        <strain evidence="2 3">ATCC 43183</strain>
    </source>
</reference>
<name>B0NTV8_BACSE</name>
<sequence>MILKLETAKIHHLSGNGEQIRKIISGSHTRSRNKEQPHILFPTLQR</sequence>
<proteinExistence type="predicted"/>
<dbReference type="HOGENOM" id="CLU_3180384_0_0_10"/>
<evidence type="ECO:0000256" key="1">
    <source>
        <dbReference type="SAM" id="MobiDB-lite"/>
    </source>
</evidence>
<feature type="region of interest" description="Disordered" evidence="1">
    <location>
        <begin position="25"/>
        <end position="46"/>
    </location>
</feature>
<dbReference type="AlphaFoldDB" id="B0NTV8"/>
<accession>B0NTV8</accession>
<dbReference type="eggNOG" id="ENOG502ZMBA">
    <property type="taxonomic scope" value="Bacteria"/>
</dbReference>
<evidence type="ECO:0000313" key="2">
    <source>
        <dbReference type="EMBL" id="EDS13800.1"/>
    </source>
</evidence>
<comment type="caution">
    <text evidence="2">The sequence shown here is derived from an EMBL/GenBank/DDBJ whole genome shotgun (WGS) entry which is preliminary data.</text>
</comment>
<evidence type="ECO:0000313" key="3">
    <source>
        <dbReference type="Proteomes" id="UP000004713"/>
    </source>
</evidence>
<reference evidence="2 3" key="1">
    <citation type="submission" date="2007-11" db="EMBL/GenBank/DDBJ databases">
        <title>Draft genome sequence of Bacteroides stercoris(ATCC 43183).</title>
        <authorList>
            <person name="Sudarsanam P."/>
            <person name="Ley R."/>
            <person name="Guruge J."/>
            <person name="Turnbaugh P.J."/>
            <person name="Mahowald M."/>
            <person name="Liep D."/>
            <person name="Gordon J."/>
        </authorList>
    </citation>
    <scope>NUCLEOTIDE SEQUENCE [LARGE SCALE GENOMIC DNA]</scope>
    <source>
        <strain evidence="2 3">ATCC 43183</strain>
    </source>
</reference>
<gene>
    <name evidence="2" type="ORF">BACSTE_02942</name>
</gene>
<dbReference type="Proteomes" id="UP000004713">
    <property type="component" value="Unassembled WGS sequence"/>
</dbReference>
<organism evidence="2 3">
    <name type="scientific">Bacteroides stercoris ATCC 43183</name>
    <dbReference type="NCBI Taxonomy" id="449673"/>
    <lineage>
        <taxon>Bacteria</taxon>
        <taxon>Pseudomonadati</taxon>
        <taxon>Bacteroidota</taxon>
        <taxon>Bacteroidia</taxon>
        <taxon>Bacteroidales</taxon>
        <taxon>Bacteroidaceae</taxon>
        <taxon>Bacteroides</taxon>
    </lineage>
</organism>
<dbReference type="EMBL" id="ABFZ02000022">
    <property type="protein sequence ID" value="EDS13800.1"/>
    <property type="molecule type" value="Genomic_DNA"/>
</dbReference>
<protein>
    <submittedName>
        <fullName evidence="2">Uncharacterized protein</fullName>
    </submittedName>
</protein>